<dbReference type="VEuPathDB" id="CryptoDB:Cvel_957"/>
<evidence type="ECO:0000256" key="1">
    <source>
        <dbReference type="SAM" id="MobiDB-lite"/>
    </source>
</evidence>
<accession>A0A0G4HE09</accession>
<name>A0A0G4HE09_9ALVE</name>
<dbReference type="AlphaFoldDB" id="A0A0G4HE09"/>
<protein>
    <submittedName>
        <fullName evidence="2">Uncharacterized protein</fullName>
    </submittedName>
</protein>
<feature type="compositionally biased region" description="Polar residues" evidence="1">
    <location>
        <begin position="1"/>
        <end position="15"/>
    </location>
</feature>
<sequence>MRGRNSRPSSRPFHQQSRDERSGQERDRESGRGDGRRSRQEFGGRSSDVSVNLEAGASIEEVKSGVGTFLETAETGREGAMAWYVDYFKTDRQFLLNGKNDIVKWVMQMAERRDDLHDRYTDEMGSALIALLREMAFAHKDAFNQGNSWFAQLQMLDLLMCFVPSFALLPRGHALRTCGWVSEGSTAETQEGKDGNAGLAKFKAYEKRESPSEGESFYVLKDFLRAFEFLLKQKRVPVHSRNRLEHAWTLLNTQIVLADRWRDPELDVRDARLDADISPPPAYWQRVDHLPSVFFSNPPLPERTSPFRSFEMGVMYPHWFYSPKRPPADGSPPDPDYTFLSELRYRAAIARERGL</sequence>
<organism evidence="2">
    <name type="scientific">Chromera velia CCMP2878</name>
    <dbReference type="NCBI Taxonomy" id="1169474"/>
    <lineage>
        <taxon>Eukaryota</taxon>
        <taxon>Sar</taxon>
        <taxon>Alveolata</taxon>
        <taxon>Colpodellida</taxon>
        <taxon>Chromeraceae</taxon>
        <taxon>Chromera</taxon>
    </lineage>
</organism>
<proteinExistence type="predicted"/>
<feature type="region of interest" description="Disordered" evidence="1">
    <location>
        <begin position="1"/>
        <end position="49"/>
    </location>
</feature>
<reference evidence="2" key="1">
    <citation type="submission" date="2014-11" db="EMBL/GenBank/DDBJ databases">
        <authorList>
            <person name="Otto D Thomas"/>
            <person name="Naeem Raeece"/>
        </authorList>
    </citation>
    <scope>NUCLEOTIDE SEQUENCE</scope>
</reference>
<dbReference type="EMBL" id="CDMZ01002419">
    <property type="protein sequence ID" value="CEM42276.1"/>
    <property type="molecule type" value="Genomic_DNA"/>
</dbReference>
<feature type="compositionally biased region" description="Basic and acidic residues" evidence="1">
    <location>
        <begin position="16"/>
        <end position="42"/>
    </location>
</feature>
<feature type="non-terminal residue" evidence="2">
    <location>
        <position position="355"/>
    </location>
</feature>
<evidence type="ECO:0000313" key="2">
    <source>
        <dbReference type="EMBL" id="CEM42276.1"/>
    </source>
</evidence>
<gene>
    <name evidence="2" type="ORF">Cvel_957</name>
</gene>